<evidence type="ECO:0000313" key="3">
    <source>
        <dbReference type="Proteomes" id="UP000827724"/>
    </source>
</evidence>
<protein>
    <submittedName>
        <fullName evidence="2">Zn2-c6 fungal-type dna-binding domain</fullName>
    </submittedName>
</protein>
<keyword evidence="3" id="KW-1185">Reference proteome</keyword>
<dbReference type="EMBL" id="JAIWOZ010000005">
    <property type="protein sequence ID" value="KAH6604789.1"/>
    <property type="molecule type" value="Genomic_DNA"/>
</dbReference>
<sequence length="464" mass="51758">MPSTFAASSIVVGSTLCIKYGAECPGYRDHQELVFRNADPTIVRKRKKRPPPPPPPPPSSSLPSSSLSETDGPAAELVPSRDLVFTAAADLISATGANYNAPPALTRPVFEHWTAYSVPIMLNVYSNLDFIRNMYRNCRDDGPLIWAAHLFARTYVTNLRYPTAMYRDAHAETQRELGAYLGKTLSSVSDALKTPEGAQRDDVLATVWLLTNYELLVGSLSRTETLTNSSSRYNTECPPESEEWFDVVKQSLYPGDGLGLHISISITKICSVQARIYSLLRRRDFPSASREYPDLFARMKAAERGVEDWMESNPIRDRALETYTMSLYQSALVKGYHVMQLLINFLTHYPPCPTPLEQLRADRKYSVETARTAAQEILEGVPRVIGPLAAKEIQKSPQTLFDALRVIWPLIAVYVMGVCRADQRLAAEGLLSYIGRELGVRQALNRYPEGLAIPQEAKEPLGEQ</sequence>
<evidence type="ECO:0000256" key="1">
    <source>
        <dbReference type="SAM" id="MobiDB-lite"/>
    </source>
</evidence>
<gene>
    <name evidence="2" type="ORF">Trco_006496</name>
</gene>
<reference evidence="2" key="1">
    <citation type="submission" date="2021-08" db="EMBL/GenBank/DDBJ databases">
        <title>Chromosome-Level Trichoderma cornu-damae using Hi-C Data.</title>
        <authorList>
            <person name="Kim C.S."/>
        </authorList>
    </citation>
    <scope>NUCLEOTIDE SEQUENCE</scope>
    <source>
        <strain evidence="2">KA19-0412C</strain>
    </source>
</reference>
<keyword evidence="2" id="KW-0238">DNA-binding</keyword>
<organism evidence="2 3">
    <name type="scientific">Trichoderma cornu-damae</name>
    <dbReference type="NCBI Taxonomy" id="654480"/>
    <lineage>
        <taxon>Eukaryota</taxon>
        <taxon>Fungi</taxon>
        <taxon>Dikarya</taxon>
        <taxon>Ascomycota</taxon>
        <taxon>Pezizomycotina</taxon>
        <taxon>Sordariomycetes</taxon>
        <taxon>Hypocreomycetidae</taxon>
        <taxon>Hypocreales</taxon>
        <taxon>Hypocreaceae</taxon>
        <taxon>Trichoderma</taxon>
    </lineage>
</organism>
<dbReference type="CDD" id="cd12148">
    <property type="entry name" value="fungal_TF_MHR"/>
    <property type="match status" value="1"/>
</dbReference>
<dbReference type="GO" id="GO:0003677">
    <property type="term" value="F:DNA binding"/>
    <property type="evidence" value="ECO:0007669"/>
    <property type="project" value="UniProtKB-KW"/>
</dbReference>
<comment type="caution">
    <text evidence="2">The sequence shown here is derived from an EMBL/GenBank/DDBJ whole genome shotgun (WGS) entry which is preliminary data.</text>
</comment>
<feature type="region of interest" description="Disordered" evidence="1">
    <location>
        <begin position="40"/>
        <end position="73"/>
    </location>
</feature>
<accession>A0A9P8TTS8</accession>
<dbReference type="InterPro" id="IPR053175">
    <property type="entry name" value="DHMBA_Reg_Transcription_Factor"/>
</dbReference>
<dbReference type="Proteomes" id="UP000827724">
    <property type="component" value="Unassembled WGS sequence"/>
</dbReference>
<feature type="compositionally biased region" description="Pro residues" evidence="1">
    <location>
        <begin position="51"/>
        <end position="60"/>
    </location>
</feature>
<dbReference type="AlphaFoldDB" id="A0A9P8TTS8"/>
<proteinExistence type="predicted"/>
<dbReference type="OrthoDB" id="4491390at2759"/>
<name>A0A9P8TTS8_9HYPO</name>
<evidence type="ECO:0000313" key="2">
    <source>
        <dbReference type="EMBL" id="KAH6604789.1"/>
    </source>
</evidence>
<dbReference type="PANTHER" id="PTHR38791">
    <property type="entry name" value="ZN(II)2CYS6 TRANSCRIPTION FACTOR (EUROFUNG)-RELATED-RELATED"/>
    <property type="match status" value="1"/>
</dbReference>